<sequence length="171" mass="18403">MRSPEAPTPANGPHQLPHDGTRTFRPVTQRFVTQLDLGCRVWGRDGHNGSSPRLRCGLNAVAFDSDQDMVLAASQRLGNIADEPTDDTECMSLEETAKLKEDARKEEENLQKAAQARELADMAADPDDLIDDDREEGAAPKDEGEQGEGEAGEGAPGDNDPPEPAEDAPAE</sequence>
<protein>
    <submittedName>
        <fullName evidence="2">Uncharacterized protein</fullName>
    </submittedName>
</protein>
<dbReference type="Proteomes" id="UP001190700">
    <property type="component" value="Unassembled WGS sequence"/>
</dbReference>
<feature type="compositionally biased region" description="Basic and acidic residues" evidence="1">
    <location>
        <begin position="100"/>
        <end position="110"/>
    </location>
</feature>
<evidence type="ECO:0000313" key="2">
    <source>
        <dbReference type="EMBL" id="KAK3287884.1"/>
    </source>
</evidence>
<feature type="compositionally biased region" description="Acidic residues" evidence="1">
    <location>
        <begin position="124"/>
        <end position="135"/>
    </location>
</feature>
<reference evidence="2 3" key="1">
    <citation type="journal article" date="2015" name="Genome Biol. Evol.">
        <title>Comparative Genomics of a Bacterivorous Green Alga Reveals Evolutionary Causalities and Consequences of Phago-Mixotrophic Mode of Nutrition.</title>
        <authorList>
            <person name="Burns J.A."/>
            <person name="Paasch A."/>
            <person name="Narechania A."/>
            <person name="Kim E."/>
        </authorList>
    </citation>
    <scope>NUCLEOTIDE SEQUENCE [LARGE SCALE GENOMIC DNA]</scope>
    <source>
        <strain evidence="2 3">PLY_AMNH</strain>
    </source>
</reference>
<name>A0AAE0LKB3_9CHLO</name>
<evidence type="ECO:0000256" key="1">
    <source>
        <dbReference type="SAM" id="MobiDB-lite"/>
    </source>
</evidence>
<feature type="region of interest" description="Disordered" evidence="1">
    <location>
        <begin position="1"/>
        <end position="25"/>
    </location>
</feature>
<gene>
    <name evidence="2" type="ORF">CYMTET_4617</name>
</gene>
<feature type="region of interest" description="Disordered" evidence="1">
    <location>
        <begin position="100"/>
        <end position="171"/>
    </location>
</feature>
<comment type="caution">
    <text evidence="2">The sequence shown here is derived from an EMBL/GenBank/DDBJ whole genome shotgun (WGS) entry which is preliminary data.</text>
</comment>
<feature type="compositionally biased region" description="Acidic residues" evidence="1">
    <location>
        <begin position="160"/>
        <end position="171"/>
    </location>
</feature>
<organism evidence="2 3">
    <name type="scientific">Cymbomonas tetramitiformis</name>
    <dbReference type="NCBI Taxonomy" id="36881"/>
    <lineage>
        <taxon>Eukaryota</taxon>
        <taxon>Viridiplantae</taxon>
        <taxon>Chlorophyta</taxon>
        <taxon>Pyramimonadophyceae</taxon>
        <taxon>Pyramimonadales</taxon>
        <taxon>Pyramimonadaceae</taxon>
        <taxon>Cymbomonas</taxon>
    </lineage>
</organism>
<dbReference type="AlphaFoldDB" id="A0AAE0LKB3"/>
<evidence type="ECO:0000313" key="3">
    <source>
        <dbReference type="Proteomes" id="UP001190700"/>
    </source>
</evidence>
<keyword evidence="3" id="KW-1185">Reference proteome</keyword>
<proteinExistence type="predicted"/>
<dbReference type="EMBL" id="LGRX02000657">
    <property type="protein sequence ID" value="KAK3287884.1"/>
    <property type="molecule type" value="Genomic_DNA"/>
</dbReference>
<accession>A0AAE0LKB3</accession>